<evidence type="ECO:0000259" key="18">
    <source>
        <dbReference type="PROSITE" id="PS50880"/>
    </source>
</evidence>
<dbReference type="Gene3D" id="3.90.199.10">
    <property type="entry name" value="Topoisomerase II, domain 5"/>
    <property type="match status" value="1"/>
</dbReference>
<dbReference type="FunFam" id="3.30.565.10:FF:000004">
    <property type="entry name" value="DNA topoisomerase 2"/>
    <property type="match status" value="1"/>
</dbReference>
<evidence type="ECO:0000256" key="13">
    <source>
        <dbReference type="ARBA" id="ARBA00023235"/>
    </source>
</evidence>
<comment type="similarity">
    <text evidence="4 16">Belongs to the type II topoisomerase family.</text>
</comment>
<dbReference type="FunFam" id="3.90.199.10:FF:000002">
    <property type="entry name" value="DNA topoisomerase 2"/>
    <property type="match status" value="1"/>
</dbReference>
<protein>
    <recommendedName>
        <fullName evidence="6 16">DNA topoisomerase 2</fullName>
        <ecNumber evidence="5 16">5.6.2.2</ecNumber>
    </recommendedName>
</protein>
<dbReference type="PROSITE" id="PS50880">
    <property type="entry name" value="TOPRIM"/>
    <property type="match status" value="1"/>
</dbReference>
<dbReference type="Pfam" id="PF00204">
    <property type="entry name" value="DNA_gyraseB"/>
    <property type="match status" value="1"/>
</dbReference>
<dbReference type="Gene3D" id="3.30.230.10">
    <property type="match status" value="1"/>
</dbReference>
<dbReference type="InterPro" id="IPR036890">
    <property type="entry name" value="HATPase_C_sf"/>
</dbReference>
<dbReference type="SMART" id="SM00434">
    <property type="entry name" value="TOP4c"/>
    <property type="match status" value="1"/>
</dbReference>
<evidence type="ECO:0000256" key="10">
    <source>
        <dbReference type="ARBA" id="ARBA00022842"/>
    </source>
</evidence>
<dbReference type="CDD" id="cd00187">
    <property type="entry name" value="TOP4c"/>
    <property type="match status" value="1"/>
</dbReference>
<dbReference type="FunFam" id="3.30.1490.30:FF:000001">
    <property type="entry name" value="DNA topoisomerase 2"/>
    <property type="match status" value="1"/>
</dbReference>
<dbReference type="InterPro" id="IPR001154">
    <property type="entry name" value="TopoII_euk"/>
</dbReference>
<dbReference type="Pfam" id="PF02518">
    <property type="entry name" value="HATPase_c"/>
    <property type="match status" value="1"/>
</dbReference>
<evidence type="ECO:0000256" key="1">
    <source>
        <dbReference type="ARBA" id="ARBA00000185"/>
    </source>
</evidence>
<dbReference type="Gene3D" id="1.10.268.10">
    <property type="entry name" value="Topoisomerase, domain 3"/>
    <property type="match status" value="1"/>
</dbReference>
<dbReference type="SUPFAM" id="SSF56719">
    <property type="entry name" value="Type II DNA topoisomerase"/>
    <property type="match status" value="1"/>
</dbReference>
<evidence type="ECO:0000256" key="15">
    <source>
        <dbReference type="PROSITE-ProRule" id="PRU01384"/>
    </source>
</evidence>
<dbReference type="InterPro" id="IPR018522">
    <property type="entry name" value="TopoIIA_CS"/>
</dbReference>
<evidence type="ECO:0000256" key="3">
    <source>
        <dbReference type="ARBA" id="ARBA00001946"/>
    </source>
</evidence>
<proteinExistence type="inferred from homology"/>
<feature type="compositionally biased region" description="Low complexity" evidence="17">
    <location>
        <begin position="1371"/>
        <end position="1381"/>
    </location>
</feature>
<dbReference type="GO" id="GO:0000819">
    <property type="term" value="P:sister chromatid segregation"/>
    <property type="evidence" value="ECO:0007669"/>
    <property type="project" value="TreeGrafter"/>
</dbReference>
<dbReference type="Gene3D" id="3.30.1490.30">
    <property type="match status" value="1"/>
</dbReference>
<dbReference type="InterPro" id="IPR013758">
    <property type="entry name" value="Topo_IIA_A/C_ab"/>
</dbReference>
<organism evidence="20 21">
    <name type="scientific">Clydaea vesicula</name>
    <dbReference type="NCBI Taxonomy" id="447962"/>
    <lineage>
        <taxon>Eukaryota</taxon>
        <taxon>Fungi</taxon>
        <taxon>Fungi incertae sedis</taxon>
        <taxon>Chytridiomycota</taxon>
        <taxon>Chytridiomycota incertae sedis</taxon>
        <taxon>Chytridiomycetes</taxon>
        <taxon>Lobulomycetales</taxon>
        <taxon>Lobulomycetaceae</taxon>
        <taxon>Clydaea</taxon>
    </lineage>
</organism>
<accession>A0AAD5U5Q9</accession>
<evidence type="ECO:0000256" key="2">
    <source>
        <dbReference type="ARBA" id="ARBA00001913"/>
    </source>
</evidence>
<dbReference type="GO" id="GO:0003677">
    <property type="term" value="F:DNA binding"/>
    <property type="evidence" value="ECO:0007669"/>
    <property type="project" value="UniProtKB-UniRule"/>
</dbReference>
<dbReference type="Pfam" id="PF00521">
    <property type="entry name" value="DNA_topoisoIV"/>
    <property type="match status" value="1"/>
</dbReference>
<evidence type="ECO:0000256" key="16">
    <source>
        <dbReference type="RuleBase" id="RU362094"/>
    </source>
</evidence>
<keyword evidence="10" id="KW-0460">Magnesium</keyword>
<dbReference type="InterPro" id="IPR031660">
    <property type="entry name" value="TOPRIM_C"/>
</dbReference>
<dbReference type="GO" id="GO:0046872">
    <property type="term" value="F:metal ion binding"/>
    <property type="evidence" value="ECO:0007669"/>
    <property type="project" value="UniProtKB-KW"/>
</dbReference>
<keyword evidence="12 15" id="KW-0238">DNA-binding</keyword>
<dbReference type="SUPFAM" id="SSF54211">
    <property type="entry name" value="Ribosomal protein S5 domain 2-like"/>
    <property type="match status" value="1"/>
</dbReference>
<evidence type="ECO:0000256" key="17">
    <source>
        <dbReference type="SAM" id="MobiDB-lite"/>
    </source>
</evidence>
<evidence type="ECO:0000256" key="8">
    <source>
        <dbReference type="ARBA" id="ARBA00022741"/>
    </source>
</evidence>
<dbReference type="InterPro" id="IPR002205">
    <property type="entry name" value="Topo_IIA_dom_A"/>
</dbReference>
<feature type="region of interest" description="Disordered" evidence="17">
    <location>
        <begin position="1358"/>
        <end position="1428"/>
    </location>
</feature>
<comment type="function">
    <text evidence="14 16">Control of topological states of DNA by transient breakage and subsequent rejoining of DNA strands. Topoisomerase II makes double-strand breaks.</text>
</comment>
<dbReference type="InterPro" id="IPR006171">
    <property type="entry name" value="TOPRIM_dom"/>
</dbReference>
<dbReference type="PANTHER" id="PTHR10169:SF38">
    <property type="entry name" value="DNA TOPOISOMERASE 2"/>
    <property type="match status" value="1"/>
</dbReference>
<dbReference type="InterPro" id="IPR013757">
    <property type="entry name" value="Topo_IIA_A_a_sf"/>
</dbReference>
<dbReference type="PROSITE" id="PS00177">
    <property type="entry name" value="TOPOISOMERASE_II"/>
    <property type="match status" value="1"/>
</dbReference>
<keyword evidence="11 15" id="KW-0799">Topoisomerase</keyword>
<evidence type="ECO:0000256" key="7">
    <source>
        <dbReference type="ARBA" id="ARBA00022723"/>
    </source>
</evidence>
<feature type="region of interest" description="Disordered" evidence="17">
    <location>
        <begin position="1125"/>
        <end position="1150"/>
    </location>
</feature>
<sequence length="1428" mass="162989">MHARVFENEKLVYRNVNYVPGLYKIFDEILVNAADNKTRDSKMDTLKINIDKENNKISVYNNGRGIPIEVHKEEGIYVPELIFGHLLTSSNYDDNQKKITGGRNGYGAKLCTEFIIETADSNSEKKFKQIFSDNMSVKSKAVITENKKKENYTKITFSPDLTKFGMDSLNDDLEALFKKRAYDLAGCLNGVNVYLNDQKLKIKDFKQYVELYISSSKGSTDGATSRPGVFYQRFNDRWEIAVTISDGQFQQVSFVNSICTSKGGTHVNYVSDQIVATLLETIKKKDKKSVTLKPFQCKSHLSIFINCLIENPAFDSQTKENMTLKSSAFGSKCTIDDDFMKKVLKSGILETIMSFAQFKQQQALKKTDGKKNSRITGIAKLDDANNAGSRNGSQCTLILTEGDSAKTLAVSGLGVIGRDNYGVFPLRGKLLNVREANHSQIMNNAEISAIKQIMGLKTGQVYTDTSTLRYGHIMIMTDQDHDGSHIKGLIINLLDHFWPSLLKVPNFLLEFITPIVKVTKKNQERTFFTIPEYEEWKSNNMDAKGWHVKYYKGLGTSSTQDAKKYFSNLHTHMKEFRTCSENDRNLINMAFNKKKADERKEWLRNIEPGTFMDHSQQQIPLNDFINKELILFSMADNIRSIPSMVDGLKPGQRKILFCCFKRNLVNEIKVAQFAGYVSEHSSYHHGEQSLCTTIVGLAQNFVGSNNLPLLEPLGQFGTRLQGGKDSASPRYIFTKLNSLARAVYHPADDAILKYLNDDGQNIEPEWYIPILPMILMNGCDGIGTGWSTSMPNYNPRDIVENIFLLMEGKEPKPMCPYYRGFKGTIEKQDKGNYKATGIIRKLSDTTVEITELPLKTWTQSYKEQLEEWLVGTPKVPAWISDYKEYHTDSMVHFVVTLTEENLAKAEAEGLEKKFKLTTSLAISNMVCFDAEGRIQKYDTTESILKEFFSLRLQFYQRRKAYMLEQLAQEWTKLDNKVRFVLEIIEGTLIISNRKKADIISELKKKKYTAILKVKDLQKDAPEDLESQGDNGYDYLLSMPIWSLTLEKVQKLIDEKNQKDTEVLLLTKQTPQDLWRTDLDHFLQKWEVFEEEMYELETKEVTGVSKLKAGISSKKIKKKLYDTEEDDSDEFTAEKKPKSVAKKPAAKNHERKVDEITASVANIKLEKQTVKKRTVKKNNIDEKDTTTENKDTTKVENSVPEIEVKKPNGRNKRTANIKILSEDSNLSDTTDDEFNMKSEKIDVKFIKEVKRPTKKILSKPLLENKSKNLDKKSKIEFAEEEVVDSESKENGLDFKKKNPANTLKTVYKSKKKILDSEDDDVFENFLEVKEEKNEKKGHSNKQNTTVNKKIVTKIILSDDDEPPMKITKKPSKIITSPPSTSSESVKETNVVKRGRNKKPVNFTFDDSEEEDVISSEDDFKVDDFDMTSD</sequence>
<reference evidence="20" key="1">
    <citation type="submission" date="2020-05" db="EMBL/GenBank/DDBJ databases">
        <title>Phylogenomic resolution of chytrid fungi.</title>
        <authorList>
            <person name="Stajich J.E."/>
            <person name="Amses K."/>
            <person name="Simmons R."/>
            <person name="Seto K."/>
            <person name="Myers J."/>
            <person name="Bonds A."/>
            <person name="Quandt C.A."/>
            <person name="Barry K."/>
            <person name="Liu P."/>
            <person name="Grigoriev I."/>
            <person name="Longcore J.E."/>
            <person name="James T.Y."/>
        </authorList>
    </citation>
    <scope>NUCLEOTIDE SEQUENCE</scope>
    <source>
        <strain evidence="20">JEL0476</strain>
    </source>
</reference>
<dbReference type="EC" id="5.6.2.2" evidence="5 16"/>
<dbReference type="GO" id="GO:0005524">
    <property type="term" value="F:ATP binding"/>
    <property type="evidence" value="ECO:0007669"/>
    <property type="project" value="UniProtKB-UniRule"/>
</dbReference>
<dbReference type="InterPro" id="IPR013506">
    <property type="entry name" value="Topo_IIA_bsu_dom2"/>
</dbReference>
<dbReference type="PROSITE" id="PS52040">
    <property type="entry name" value="TOPO_IIA"/>
    <property type="match status" value="1"/>
</dbReference>
<feature type="domain" description="Topo IIA-type catalytic" evidence="19">
    <location>
        <begin position="641"/>
        <end position="1078"/>
    </location>
</feature>
<dbReference type="PRINTS" id="PR01158">
    <property type="entry name" value="TOPISMRASEII"/>
</dbReference>
<comment type="cofactor">
    <cofactor evidence="3">
        <name>Mg(2+)</name>
        <dbReference type="ChEBI" id="CHEBI:18420"/>
    </cofactor>
</comment>
<evidence type="ECO:0000313" key="20">
    <source>
        <dbReference type="EMBL" id="KAJ3222418.1"/>
    </source>
</evidence>
<keyword evidence="8 16" id="KW-0547">Nucleotide-binding</keyword>
<dbReference type="Gene3D" id="3.40.50.670">
    <property type="match status" value="1"/>
</dbReference>
<dbReference type="Gene3D" id="3.30.1360.40">
    <property type="match status" value="1"/>
</dbReference>
<evidence type="ECO:0000259" key="19">
    <source>
        <dbReference type="PROSITE" id="PS52040"/>
    </source>
</evidence>
<dbReference type="InterPro" id="IPR020568">
    <property type="entry name" value="Ribosomal_Su5_D2-typ_SF"/>
</dbReference>
<keyword evidence="13 15" id="KW-0413">Isomerase</keyword>
<comment type="cofactor">
    <cofactor evidence="2">
        <name>Ca(2+)</name>
        <dbReference type="ChEBI" id="CHEBI:29108"/>
    </cofactor>
</comment>
<feature type="domain" description="Toprim" evidence="18">
    <location>
        <begin position="395"/>
        <end position="509"/>
    </location>
</feature>
<gene>
    <name evidence="20" type="primary">TOP2_1</name>
    <name evidence="20" type="ORF">HK099_002321</name>
</gene>
<evidence type="ECO:0000256" key="6">
    <source>
        <dbReference type="ARBA" id="ARBA00019635"/>
    </source>
</evidence>
<name>A0AAD5U5Q9_9FUNG</name>
<keyword evidence="21" id="KW-1185">Reference proteome</keyword>
<dbReference type="Gene3D" id="3.30.565.10">
    <property type="entry name" value="Histidine kinase-like ATPase, C-terminal domain"/>
    <property type="match status" value="1"/>
</dbReference>
<dbReference type="InterPro" id="IPR013760">
    <property type="entry name" value="Topo_IIA-like_dom_sf"/>
</dbReference>
<dbReference type="GO" id="GO:0000712">
    <property type="term" value="P:resolution of meiotic recombination intermediates"/>
    <property type="evidence" value="ECO:0007669"/>
    <property type="project" value="TreeGrafter"/>
</dbReference>
<feature type="active site" description="O-(5'-phospho-DNA)-tyrosine intermediate" evidence="15">
    <location>
        <position position="731"/>
    </location>
</feature>
<evidence type="ECO:0000256" key="4">
    <source>
        <dbReference type="ARBA" id="ARBA00011080"/>
    </source>
</evidence>
<dbReference type="InterPro" id="IPR013759">
    <property type="entry name" value="Topo_IIA_B_C"/>
</dbReference>
<dbReference type="FunFam" id="3.30.1360.40:FF:000003">
    <property type="entry name" value="DNA topoisomerase 2"/>
    <property type="match status" value="1"/>
</dbReference>
<dbReference type="CDD" id="cd03365">
    <property type="entry name" value="TOPRIM_TopoIIA"/>
    <property type="match status" value="1"/>
</dbReference>
<dbReference type="Pfam" id="PF16898">
    <property type="entry name" value="TOPRIM_C"/>
    <property type="match status" value="1"/>
</dbReference>
<dbReference type="FunFam" id="3.30.230.10:FF:000008">
    <property type="entry name" value="DNA topoisomerase 2"/>
    <property type="match status" value="1"/>
</dbReference>
<dbReference type="PRINTS" id="PR00418">
    <property type="entry name" value="TPI2FAMILY"/>
</dbReference>
<dbReference type="SUPFAM" id="SSF55874">
    <property type="entry name" value="ATPase domain of HSP90 chaperone/DNA topoisomerase II/histidine kinase"/>
    <property type="match status" value="1"/>
</dbReference>
<dbReference type="Pfam" id="PF01751">
    <property type="entry name" value="Toprim"/>
    <property type="match status" value="1"/>
</dbReference>
<evidence type="ECO:0000256" key="12">
    <source>
        <dbReference type="ARBA" id="ARBA00023125"/>
    </source>
</evidence>
<dbReference type="PANTHER" id="PTHR10169">
    <property type="entry name" value="DNA TOPOISOMERASE/GYRASE"/>
    <property type="match status" value="1"/>
</dbReference>
<evidence type="ECO:0000256" key="11">
    <source>
        <dbReference type="ARBA" id="ARBA00023029"/>
    </source>
</evidence>
<dbReference type="CDD" id="cd03481">
    <property type="entry name" value="TopoIIA_Trans_ScTopoIIA"/>
    <property type="match status" value="1"/>
</dbReference>
<feature type="compositionally biased region" description="Acidic residues" evidence="17">
    <location>
        <begin position="1404"/>
        <end position="1415"/>
    </location>
</feature>
<dbReference type="InterPro" id="IPR003594">
    <property type="entry name" value="HATPase_dom"/>
</dbReference>
<comment type="caution">
    <text evidence="20">The sequence shown here is derived from an EMBL/GenBank/DDBJ whole genome shotgun (WGS) entry which is preliminary data.</text>
</comment>
<dbReference type="GO" id="GO:0005634">
    <property type="term" value="C:nucleus"/>
    <property type="evidence" value="ECO:0007669"/>
    <property type="project" value="TreeGrafter"/>
</dbReference>
<keyword evidence="9 16" id="KW-0067">ATP-binding</keyword>
<dbReference type="Proteomes" id="UP001211065">
    <property type="component" value="Unassembled WGS sequence"/>
</dbReference>
<dbReference type="CDD" id="cd16930">
    <property type="entry name" value="HATPase_TopII-like"/>
    <property type="match status" value="1"/>
</dbReference>
<dbReference type="GO" id="GO:0006265">
    <property type="term" value="P:DNA topological change"/>
    <property type="evidence" value="ECO:0007669"/>
    <property type="project" value="UniProtKB-UniRule"/>
</dbReference>
<evidence type="ECO:0000313" key="21">
    <source>
        <dbReference type="Proteomes" id="UP001211065"/>
    </source>
</evidence>
<dbReference type="InterPro" id="IPR034157">
    <property type="entry name" value="TOPRIM_TopoII"/>
</dbReference>
<comment type="subunit">
    <text evidence="16">Homodimer.</text>
</comment>
<dbReference type="FunFam" id="3.40.50.670:FF:000001">
    <property type="entry name" value="DNA topoisomerase 2"/>
    <property type="match status" value="2"/>
</dbReference>
<evidence type="ECO:0000256" key="5">
    <source>
        <dbReference type="ARBA" id="ARBA00012895"/>
    </source>
</evidence>
<dbReference type="InterPro" id="IPR014721">
    <property type="entry name" value="Ribsml_uS5_D2-typ_fold_subgr"/>
</dbReference>
<dbReference type="InterPro" id="IPR050634">
    <property type="entry name" value="DNA_Topoisomerase_II"/>
</dbReference>
<comment type="catalytic activity">
    <reaction evidence="1 15 16">
        <text>ATP-dependent breakage, passage and rejoining of double-stranded DNA.</text>
        <dbReference type="EC" id="5.6.2.2"/>
    </reaction>
</comment>
<evidence type="ECO:0000256" key="9">
    <source>
        <dbReference type="ARBA" id="ARBA00022840"/>
    </source>
</evidence>
<keyword evidence="7" id="KW-0479">Metal-binding</keyword>
<dbReference type="GO" id="GO:0003918">
    <property type="term" value="F:DNA topoisomerase type II (double strand cut, ATP-hydrolyzing) activity"/>
    <property type="evidence" value="ECO:0007669"/>
    <property type="project" value="UniProtKB-UniRule"/>
</dbReference>
<dbReference type="SMART" id="SM00433">
    <property type="entry name" value="TOP2c"/>
    <property type="match status" value="1"/>
</dbReference>
<dbReference type="InterPro" id="IPR001241">
    <property type="entry name" value="Topo_IIA"/>
</dbReference>
<dbReference type="EMBL" id="JADGJW010000176">
    <property type="protein sequence ID" value="KAJ3222418.1"/>
    <property type="molecule type" value="Genomic_DNA"/>
</dbReference>
<evidence type="ECO:0000256" key="14">
    <source>
        <dbReference type="ARBA" id="ARBA00053943"/>
    </source>
</evidence>